<proteinExistence type="predicted"/>
<keyword evidence="1" id="KW-0812">Transmembrane</keyword>
<dbReference type="AlphaFoldDB" id="A0AAJ7W6P3"/>
<sequence>MKMPSLRNLIRAPIKCIFCGHLVLLYWILQIPYITQFTLVYNLLFFVTLFWATENTESDEPLQFAIWINVISIIFEGSVLISYPDGVLSSYGYYYGVTLIMSLLMRIFTSISLYMIGRARNEAVAGMFSSSPMTVTKMEEANGAH</sequence>
<reference evidence="3" key="1">
    <citation type="submission" date="2025-08" db="UniProtKB">
        <authorList>
            <consortium name="RefSeq"/>
        </authorList>
    </citation>
    <scope>IDENTIFICATION</scope>
</reference>
<keyword evidence="1" id="KW-1133">Transmembrane helix</keyword>
<gene>
    <name evidence="3" type="primary">LOC107273443</name>
</gene>
<organism evidence="2 3">
    <name type="scientific">Cephus cinctus</name>
    <name type="common">Wheat stem sawfly</name>
    <dbReference type="NCBI Taxonomy" id="211228"/>
    <lineage>
        <taxon>Eukaryota</taxon>
        <taxon>Metazoa</taxon>
        <taxon>Ecdysozoa</taxon>
        <taxon>Arthropoda</taxon>
        <taxon>Hexapoda</taxon>
        <taxon>Insecta</taxon>
        <taxon>Pterygota</taxon>
        <taxon>Neoptera</taxon>
        <taxon>Endopterygota</taxon>
        <taxon>Hymenoptera</taxon>
        <taxon>Cephoidea</taxon>
        <taxon>Cephidae</taxon>
        <taxon>Cephus</taxon>
    </lineage>
</organism>
<dbReference type="GeneID" id="107273443"/>
<keyword evidence="1" id="KW-0472">Membrane</keyword>
<dbReference type="RefSeq" id="XP_024946565.1">
    <property type="nucleotide sequence ID" value="XM_025090797.1"/>
</dbReference>
<dbReference type="Proteomes" id="UP000694920">
    <property type="component" value="Unplaced"/>
</dbReference>
<feature type="transmembrane region" description="Helical" evidence="1">
    <location>
        <begin position="64"/>
        <end position="81"/>
    </location>
</feature>
<protein>
    <submittedName>
        <fullName evidence="3">Uncharacterized protein LOC107273443</fullName>
    </submittedName>
</protein>
<keyword evidence="2" id="KW-1185">Reference proteome</keyword>
<feature type="transmembrane region" description="Helical" evidence="1">
    <location>
        <begin position="34"/>
        <end position="52"/>
    </location>
</feature>
<accession>A0AAJ7W6P3</accession>
<feature type="transmembrane region" description="Helical" evidence="1">
    <location>
        <begin position="93"/>
        <end position="117"/>
    </location>
</feature>
<evidence type="ECO:0000313" key="2">
    <source>
        <dbReference type="Proteomes" id="UP000694920"/>
    </source>
</evidence>
<dbReference type="KEGG" id="ccin:107273443"/>
<evidence type="ECO:0000313" key="3">
    <source>
        <dbReference type="RefSeq" id="XP_024946565.1"/>
    </source>
</evidence>
<feature type="transmembrane region" description="Helical" evidence="1">
    <location>
        <begin position="12"/>
        <end position="28"/>
    </location>
</feature>
<evidence type="ECO:0000256" key="1">
    <source>
        <dbReference type="SAM" id="Phobius"/>
    </source>
</evidence>
<name>A0AAJ7W6P3_CEPCN</name>